<dbReference type="AlphaFoldDB" id="A0A1B7P7F7"/>
<dbReference type="Proteomes" id="UP000091918">
    <property type="component" value="Unassembled WGS sequence"/>
</dbReference>
<organism evidence="2 3">
    <name type="scientific">Emergomyces africanus</name>
    <dbReference type="NCBI Taxonomy" id="1955775"/>
    <lineage>
        <taxon>Eukaryota</taxon>
        <taxon>Fungi</taxon>
        <taxon>Dikarya</taxon>
        <taxon>Ascomycota</taxon>
        <taxon>Pezizomycotina</taxon>
        <taxon>Eurotiomycetes</taxon>
        <taxon>Eurotiomycetidae</taxon>
        <taxon>Onygenales</taxon>
        <taxon>Ajellomycetaceae</taxon>
        <taxon>Emergomyces</taxon>
    </lineage>
</organism>
<gene>
    <name evidence="2" type="ORF">ACJ72_00694</name>
    <name evidence="1" type="ORF">ACJ72_05098</name>
</gene>
<proteinExistence type="predicted"/>
<evidence type="ECO:0000313" key="1">
    <source>
        <dbReference type="EMBL" id="OAX80566.1"/>
    </source>
</evidence>
<name>A0A1B7P7F7_9EURO</name>
<dbReference type="EMBL" id="LGUA01000671">
    <property type="protein sequence ID" value="OAX80566.1"/>
    <property type="molecule type" value="Genomic_DNA"/>
</dbReference>
<keyword evidence="3" id="KW-1185">Reference proteome</keyword>
<dbReference type="OrthoDB" id="4181419at2759"/>
<sequence>MSEISGESILGAQNLLKHQKRVILRLRVNEFEDCNPTEFDSAIMAYLAFAGRPVNELRQRIHHSHIKPP</sequence>
<evidence type="ECO:0000313" key="3">
    <source>
        <dbReference type="Proteomes" id="UP000091918"/>
    </source>
</evidence>
<accession>A0A1B7P7F7</accession>
<comment type="caution">
    <text evidence="2">The sequence shown here is derived from an EMBL/GenBank/DDBJ whole genome shotgun (WGS) entry which is preliminary data.</text>
</comment>
<dbReference type="EMBL" id="LGUA01000039">
    <property type="protein sequence ID" value="OAX84941.1"/>
    <property type="molecule type" value="Genomic_DNA"/>
</dbReference>
<evidence type="ECO:0000313" key="2">
    <source>
        <dbReference type="EMBL" id="OAX84941.1"/>
    </source>
</evidence>
<reference evidence="2 3" key="1">
    <citation type="submission" date="2015-07" db="EMBL/GenBank/DDBJ databases">
        <title>Emmonsia species relationships and genome sequence.</title>
        <authorList>
            <person name="Cuomo C.A."/>
            <person name="Schwartz I.S."/>
            <person name="Kenyon C."/>
            <person name="de Hoog G.S."/>
            <person name="Govender N.P."/>
            <person name="Botha A."/>
            <person name="Moreno L."/>
            <person name="de Vries M."/>
            <person name="Munoz J.F."/>
            <person name="Stielow J.B."/>
        </authorList>
    </citation>
    <scope>NUCLEOTIDE SEQUENCE [LARGE SCALE GENOMIC DNA]</scope>
    <source>
        <strain evidence="2 3">CBS 136260</strain>
    </source>
</reference>
<protein>
    <submittedName>
        <fullName evidence="2">Uncharacterized protein</fullName>
    </submittedName>
</protein>